<keyword evidence="4" id="KW-1185">Reference proteome</keyword>
<accession>A0ABU6J5N0</accession>
<sequence>MNKPSSVLLACAAFALLAGCQKTPEPKTSDVTSGAPSITPSSSSASQSVALPANQMPPSDAAIAPQAAAAPGTSGSANTPTQANPVTLTEQQEKTTLPHSGQVNNHSVPETTGEKKQ</sequence>
<feature type="region of interest" description="Disordered" evidence="1">
    <location>
        <begin position="22"/>
        <end position="117"/>
    </location>
</feature>
<organism evidence="3 4">
    <name type="scientific">Noviherbaspirillum album</name>
    <dbReference type="NCBI Taxonomy" id="3080276"/>
    <lineage>
        <taxon>Bacteria</taxon>
        <taxon>Pseudomonadati</taxon>
        <taxon>Pseudomonadota</taxon>
        <taxon>Betaproteobacteria</taxon>
        <taxon>Burkholderiales</taxon>
        <taxon>Oxalobacteraceae</taxon>
        <taxon>Noviherbaspirillum</taxon>
    </lineage>
</organism>
<feature type="chain" id="PRO_5045844561" description="Lipoprotein" evidence="2">
    <location>
        <begin position="19"/>
        <end position="117"/>
    </location>
</feature>
<reference evidence="3 4" key="1">
    <citation type="submission" date="2023-10" db="EMBL/GenBank/DDBJ databases">
        <title>Noviherbaspirillum sp. CPCC 100848 genome assembly.</title>
        <authorList>
            <person name="Li X.Y."/>
            <person name="Fang X.M."/>
        </authorList>
    </citation>
    <scope>NUCLEOTIDE SEQUENCE [LARGE SCALE GENOMIC DNA]</scope>
    <source>
        <strain evidence="3 4">CPCC 100848</strain>
    </source>
</reference>
<feature type="compositionally biased region" description="Low complexity" evidence="1">
    <location>
        <begin position="33"/>
        <end position="71"/>
    </location>
</feature>
<comment type="caution">
    <text evidence="3">The sequence shown here is derived from an EMBL/GenBank/DDBJ whole genome shotgun (WGS) entry which is preliminary data.</text>
</comment>
<dbReference type="Proteomes" id="UP001352263">
    <property type="component" value="Unassembled WGS sequence"/>
</dbReference>
<proteinExistence type="predicted"/>
<evidence type="ECO:0008006" key="5">
    <source>
        <dbReference type="Google" id="ProtNLM"/>
    </source>
</evidence>
<protein>
    <recommendedName>
        <fullName evidence="5">Lipoprotein</fullName>
    </recommendedName>
</protein>
<evidence type="ECO:0000313" key="3">
    <source>
        <dbReference type="EMBL" id="MEC4718955.1"/>
    </source>
</evidence>
<dbReference type="EMBL" id="JAWIIV010000004">
    <property type="protein sequence ID" value="MEC4718955.1"/>
    <property type="molecule type" value="Genomic_DNA"/>
</dbReference>
<feature type="signal peptide" evidence="2">
    <location>
        <begin position="1"/>
        <end position="18"/>
    </location>
</feature>
<evidence type="ECO:0000256" key="1">
    <source>
        <dbReference type="SAM" id="MobiDB-lite"/>
    </source>
</evidence>
<name>A0ABU6J5N0_9BURK</name>
<dbReference type="PROSITE" id="PS51257">
    <property type="entry name" value="PROKAR_LIPOPROTEIN"/>
    <property type="match status" value="1"/>
</dbReference>
<gene>
    <name evidence="3" type="ORF">RY831_07340</name>
</gene>
<evidence type="ECO:0000256" key="2">
    <source>
        <dbReference type="SAM" id="SignalP"/>
    </source>
</evidence>
<keyword evidence="2" id="KW-0732">Signal</keyword>
<evidence type="ECO:0000313" key="4">
    <source>
        <dbReference type="Proteomes" id="UP001352263"/>
    </source>
</evidence>
<dbReference type="RefSeq" id="WP_326505670.1">
    <property type="nucleotide sequence ID" value="NZ_JAWIIV010000004.1"/>
</dbReference>
<feature type="compositionally biased region" description="Polar residues" evidence="1">
    <location>
        <begin position="73"/>
        <end position="110"/>
    </location>
</feature>